<protein>
    <submittedName>
        <fullName evidence="1">Uncharacterized protein</fullName>
    </submittedName>
</protein>
<organism evidence="1">
    <name type="scientific">bioreactor metagenome</name>
    <dbReference type="NCBI Taxonomy" id="1076179"/>
    <lineage>
        <taxon>unclassified sequences</taxon>
        <taxon>metagenomes</taxon>
        <taxon>ecological metagenomes</taxon>
    </lineage>
</organism>
<accession>A0A645HWZ7</accession>
<dbReference type="EMBL" id="VSSQ01101765">
    <property type="protein sequence ID" value="MPN43390.1"/>
    <property type="molecule type" value="Genomic_DNA"/>
</dbReference>
<proteinExistence type="predicted"/>
<dbReference type="AlphaFoldDB" id="A0A645HWZ7"/>
<sequence length="47" mass="5214">MSFGLLLELRATLGIIGVLGDDWGDNSTMNNFSSKNLVTQFTIGYRF</sequence>
<evidence type="ECO:0000313" key="1">
    <source>
        <dbReference type="EMBL" id="MPN43390.1"/>
    </source>
</evidence>
<gene>
    <name evidence="1" type="ORF">SDC9_190949</name>
</gene>
<reference evidence="1" key="1">
    <citation type="submission" date="2019-08" db="EMBL/GenBank/DDBJ databases">
        <authorList>
            <person name="Kucharzyk K."/>
            <person name="Murdoch R.W."/>
            <person name="Higgins S."/>
            <person name="Loffler F."/>
        </authorList>
    </citation>
    <scope>NUCLEOTIDE SEQUENCE</scope>
</reference>
<name>A0A645HWZ7_9ZZZZ</name>
<comment type="caution">
    <text evidence="1">The sequence shown here is derived from an EMBL/GenBank/DDBJ whole genome shotgun (WGS) entry which is preliminary data.</text>
</comment>